<evidence type="ECO:0000259" key="10">
    <source>
        <dbReference type="Pfam" id="PF00082"/>
    </source>
</evidence>
<dbReference type="InterPro" id="IPR023828">
    <property type="entry name" value="Peptidase_S8_Ser-AS"/>
</dbReference>
<dbReference type="Pfam" id="PF00082">
    <property type="entry name" value="Peptidase_S8"/>
    <property type="match status" value="1"/>
</dbReference>
<dbReference type="InterPro" id="IPR034193">
    <property type="entry name" value="PCSK9_ProteinaseK-like"/>
</dbReference>
<protein>
    <submittedName>
        <fullName evidence="12">S8 family serine peptidase</fullName>
    </submittedName>
</protein>
<feature type="domain" description="Peptidase S8/S53" evidence="10">
    <location>
        <begin position="171"/>
        <end position="404"/>
    </location>
</feature>
<dbReference type="Gene3D" id="2.60.120.380">
    <property type="match status" value="1"/>
</dbReference>
<keyword evidence="4 6" id="KW-0720">Serine protease</keyword>
<comment type="similarity">
    <text evidence="1 6 7">Belongs to the peptidase S8 family.</text>
</comment>
<keyword evidence="9" id="KW-0732">Signal</keyword>
<dbReference type="FunFam" id="3.40.50.200:FF:000014">
    <property type="entry name" value="Proteinase K"/>
    <property type="match status" value="1"/>
</dbReference>
<evidence type="ECO:0000313" key="12">
    <source>
        <dbReference type="EMBL" id="MEA5445133.1"/>
    </source>
</evidence>
<gene>
    <name evidence="12" type="ORF">VCB98_04770</name>
</gene>
<dbReference type="PROSITE" id="PS00138">
    <property type="entry name" value="SUBTILASE_SER"/>
    <property type="match status" value="1"/>
</dbReference>
<dbReference type="EMBL" id="JAYGII010000006">
    <property type="protein sequence ID" value="MEA5445133.1"/>
    <property type="molecule type" value="Genomic_DNA"/>
</dbReference>
<reference evidence="12 13" key="1">
    <citation type="submission" date="2023-12" db="EMBL/GenBank/DDBJ databases">
        <title>Whole-genome sequencing of halo(alkali)philic microorganisms from hypersaline lakes.</title>
        <authorList>
            <person name="Sorokin D.Y."/>
            <person name="Merkel A.Y."/>
            <person name="Messina E."/>
            <person name="Yakimov M."/>
        </authorList>
    </citation>
    <scope>NUCLEOTIDE SEQUENCE [LARGE SCALE GENOMIC DNA]</scope>
    <source>
        <strain evidence="12 13">AB-CW1</strain>
    </source>
</reference>
<name>A0AAP6JE23_9GAMM</name>
<keyword evidence="13" id="KW-1185">Reference proteome</keyword>
<dbReference type="InterPro" id="IPR015500">
    <property type="entry name" value="Peptidase_S8_subtilisin-rel"/>
</dbReference>
<evidence type="ECO:0000256" key="8">
    <source>
        <dbReference type="SAM" id="MobiDB-lite"/>
    </source>
</evidence>
<dbReference type="PROSITE" id="PS51892">
    <property type="entry name" value="SUBTILASE"/>
    <property type="match status" value="1"/>
</dbReference>
<feature type="compositionally biased region" description="Acidic residues" evidence="8">
    <location>
        <begin position="553"/>
        <end position="562"/>
    </location>
</feature>
<feature type="compositionally biased region" description="Acidic residues" evidence="8">
    <location>
        <begin position="422"/>
        <end position="447"/>
    </location>
</feature>
<dbReference type="InterPro" id="IPR050131">
    <property type="entry name" value="Peptidase_S8_subtilisin-like"/>
</dbReference>
<dbReference type="InterPro" id="IPR036852">
    <property type="entry name" value="Peptidase_S8/S53_dom_sf"/>
</dbReference>
<sequence>MKKFVLGSSMALAMAAGSVAATGADTGGGNIDVWAGGSVIGGSAGANKGKILGLDHPDRIPGSYIVVLNDDVSGVQNVGATAQSLASEVGFDVGREFSTAIQGFTVETGQRGFQSTEALKRLAADPRVDFVEADRQIWLQETVQDGATWGLDRIDQRDLPLDNQYVYDADGSGVEVYIIDTGINTSHQDFGGRVAGGVNTVDNDGIGDCNGHGTHVASSAAGSTYGVAKNADLYSVRVFGCSGGTTTQAILDGIDWAVSNMSGPAVANLSLGGGASQALDNAVNNGASAGMTMVVAAGNENQNACNVSPARADQAFTVGSTTSNDSRSNFSNWGSCVDIFAPGSDITAAWHTSNSATNTISGTSMAAPHVAGVAALYLGENPSASPAQVESALVGEATEGRISGVNGSPNLLLYSRVTEGSGGDDGDDGDDGGDDGGGDDGGSDDSVLENGEAVSGLSGSQGDELRFTMEVPADASELVFDMIMGSGVPDMYVRFGAEPTLNDWDCRPYEFGNDETCEFSDPDAGTWHVMIHAYNDFSGVTLVGNHDGGSDDGGGDDGDDGGSEPGACPGGYEEFTGSLSGGRGTSTHEPDGTYYQAGAGTHNGILTSPDDAIFDLYLQRWSGWSWSDVAESLPNSGSEAAEISYDGSSGFYVWRLEIWNGSGDYVFCMDTP</sequence>
<proteinExistence type="inferred from homology"/>
<dbReference type="SUPFAM" id="SSF52743">
    <property type="entry name" value="Subtilisin-like"/>
    <property type="match status" value="1"/>
</dbReference>
<dbReference type="InterPro" id="IPR007280">
    <property type="entry name" value="Peptidase_C_arc/bac"/>
</dbReference>
<evidence type="ECO:0000256" key="6">
    <source>
        <dbReference type="PROSITE-ProRule" id="PRU01240"/>
    </source>
</evidence>
<feature type="signal peptide" evidence="9">
    <location>
        <begin position="1"/>
        <end position="20"/>
    </location>
</feature>
<feature type="region of interest" description="Disordered" evidence="8">
    <location>
        <begin position="415"/>
        <end position="461"/>
    </location>
</feature>
<evidence type="ECO:0000259" key="11">
    <source>
        <dbReference type="Pfam" id="PF04151"/>
    </source>
</evidence>
<keyword evidence="2 6" id="KW-0645">Protease</keyword>
<evidence type="ECO:0000256" key="1">
    <source>
        <dbReference type="ARBA" id="ARBA00011073"/>
    </source>
</evidence>
<feature type="active site" description="Charge relay system" evidence="5 6">
    <location>
        <position position="364"/>
    </location>
</feature>
<keyword evidence="3 6" id="KW-0378">Hydrolase</keyword>
<dbReference type="PANTHER" id="PTHR43806:SF11">
    <property type="entry name" value="CEREVISIN-RELATED"/>
    <property type="match status" value="1"/>
</dbReference>
<dbReference type="PANTHER" id="PTHR43806">
    <property type="entry name" value="PEPTIDASE S8"/>
    <property type="match status" value="1"/>
</dbReference>
<evidence type="ECO:0000256" key="7">
    <source>
        <dbReference type="RuleBase" id="RU003355"/>
    </source>
</evidence>
<dbReference type="InterPro" id="IPR022398">
    <property type="entry name" value="Peptidase_S8_His-AS"/>
</dbReference>
<evidence type="ECO:0000313" key="13">
    <source>
        <dbReference type="Proteomes" id="UP001302316"/>
    </source>
</evidence>
<dbReference type="Proteomes" id="UP001302316">
    <property type="component" value="Unassembled WGS sequence"/>
</dbReference>
<dbReference type="AlphaFoldDB" id="A0AAP6JE23"/>
<dbReference type="InterPro" id="IPR000209">
    <property type="entry name" value="Peptidase_S8/S53_dom"/>
</dbReference>
<evidence type="ECO:0000256" key="3">
    <source>
        <dbReference type="ARBA" id="ARBA00022801"/>
    </source>
</evidence>
<dbReference type="PROSITE" id="PS00137">
    <property type="entry name" value="SUBTILASE_HIS"/>
    <property type="match status" value="1"/>
</dbReference>
<dbReference type="GO" id="GO:0006508">
    <property type="term" value="P:proteolysis"/>
    <property type="evidence" value="ECO:0007669"/>
    <property type="project" value="UniProtKB-KW"/>
</dbReference>
<dbReference type="GO" id="GO:0004252">
    <property type="term" value="F:serine-type endopeptidase activity"/>
    <property type="evidence" value="ECO:0007669"/>
    <property type="project" value="UniProtKB-UniRule"/>
</dbReference>
<evidence type="ECO:0000256" key="5">
    <source>
        <dbReference type="PIRSR" id="PIRSR615500-1"/>
    </source>
</evidence>
<organism evidence="12 13">
    <name type="scientific">Natronospira elongata</name>
    <dbReference type="NCBI Taxonomy" id="3110268"/>
    <lineage>
        <taxon>Bacteria</taxon>
        <taxon>Pseudomonadati</taxon>
        <taxon>Pseudomonadota</taxon>
        <taxon>Gammaproteobacteria</taxon>
        <taxon>Natronospirales</taxon>
        <taxon>Natronospiraceae</taxon>
        <taxon>Natronospira</taxon>
    </lineage>
</organism>
<feature type="active site" description="Charge relay system" evidence="5 6">
    <location>
        <position position="180"/>
    </location>
</feature>
<evidence type="ECO:0000256" key="4">
    <source>
        <dbReference type="ARBA" id="ARBA00022825"/>
    </source>
</evidence>
<feature type="region of interest" description="Disordered" evidence="8">
    <location>
        <begin position="545"/>
        <end position="596"/>
    </location>
</feature>
<comment type="caution">
    <text evidence="12">The sequence shown here is derived from an EMBL/GenBank/DDBJ whole genome shotgun (WGS) entry which is preliminary data.</text>
</comment>
<accession>A0AAP6JE23</accession>
<dbReference type="Pfam" id="PF04151">
    <property type="entry name" value="PPC"/>
    <property type="match status" value="1"/>
</dbReference>
<feature type="active site" description="Charge relay system" evidence="5 6">
    <location>
        <position position="212"/>
    </location>
</feature>
<dbReference type="RefSeq" id="WP_346050763.1">
    <property type="nucleotide sequence ID" value="NZ_JAYGII010000006.1"/>
</dbReference>
<dbReference type="Gene3D" id="3.30.70.80">
    <property type="entry name" value="Peptidase S8 propeptide/proteinase inhibitor I9"/>
    <property type="match status" value="1"/>
</dbReference>
<dbReference type="PRINTS" id="PR00723">
    <property type="entry name" value="SUBTILISIN"/>
</dbReference>
<dbReference type="PROSITE" id="PS00136">
    <property type="entry name" value="SUBTILASE_ASP"/>
    <property type="match status" value="1"/>
</dbReference>
<dbReference type="SUPFAM" id="SSF54897">
    <property type="entry name" value="Protease propeptides/inhibitors"/>
    <property type="match status" value="1"/>
</dbReference>
<dbReference type="InterPro" id="IPR037045">
    <property type="entry name" value="S8pro/Inhibitor_I9_sf"/>
</dbReference>
<feature type="domain" description="Peptidase C-terminal archaeal/bacterial" evidence="11">
    <location>
        <begin position="465"/>
        <end position="532"/>
    </location>
</feature>
<feature type="chain" id="PRO_5042845164" evidence="9">
    <location>
        <begin position="21"/>
        <end position="672"/>
    </location>
</feature>
<dbReference type="InterPro" id="IPR023827">
    <property type="entry name" value="Peptidase_S8_Asp-AS"/>
</dbReference>
<dbReference type="CDD" id="cd04077">
    <property type="entry name" value="Peptidases_S8_PCSK9_ProteinaseK_like"/>
    <property type="match status" value="1"/>
</dbReference>
<evidence type="ECO:0000256" key="9">
    <source>
        <dbReference type="SAM" id="SignalP"/>
    </source>
</evidence>
<dbReference type="GO" id="GO:0005615">
    <property type="term" value="C:extracellular space"/>
    <property type="evidence" value="ECO:0007669"/>
    <property type="project" value="TreeGrafter"/>
</dbReference>
<dbReference type="Gene3D" id="3.40.50.200">
    <property type="entry name" value="Peptidase S8/S53 domain"/>
    <property type="match status" value="1"/>
</dbReference>
<evidence type="ECO:0000256" key="2">
    <source>
        <dbReference type="ARBA" id="ARBA00022670"/>
    </source>
</evidence>